<protein>
    <submittedName>
        <fullName evidence="2">Uncharacterized protein</fullName>
    </submittedName>
</protein>
<feature type="compositionally biased region" description="Basic and acidic residues" evidence="1">
    <location>
        <begin position="1"/>
        <end position="24"/>
    </location>
</feature>
<evidence type="ECO:0000313" key="3">
    <source>
        <dbReference type="Proteomes" id="UP000626109"/>
    </source>
</evidence>
<gene>
    <name evidence="2" type="ORF">PGLA2088_LOCUS1530</name>
</gene>
<comment type="caution">
    <text evidence="2">The sequence shown here is derived from an EMBL/GenBank/DDBJ whole genome shotgun (WGS) entry which is preliminary data.</text>
</comment>
<accession>A0A813HEH4</accession>
<evidence type="ECO:0000256" key="1">
    <source>
        <dbReference type="SAM" id="MobiDB-lite"/>
    </source>
</evidence>
<dbReference type="EMBL" id="CAJNNW010001194">
    <property type="protein sequence ID" value="CAE8635927.1"/>
    <property type="molecule type" value="Genomic_DNA"/>
</dbReference>
<dbReference type="Proteomes" id="UP000626109">
    <property type="component" value="Unassembled WGS sequence"/>
</dbReference>
<feature type="region of interest" description="Disordered" evidence="1">
    <location>
        <begin position="1"/>
        <end position="30"/>
    </location>
</feature>
<organism evidence="2 3">
    <name type="scientific">Polarella glacialis</name>
    <name type="common">Dinoflagellate</name>
    <dbReference type="NCBI Taxonomy" id="89957"/>
    <lineage>
        <taxon>Eukaryota</taxon>
        <taxon>Sar</taxon>
        <taxon>Alveolata</taxon>
        <taxon>Dinophyceae</taxon>
        <taxon>Suessiales</taxon>
        <taxon>Suessiaceae</taxon>
        <taxon>Polarella</taxon>
    </lineage>
</organism>
<name>A0A813HEH4_POLGL</name>
<dbReference type="AlphaFoldDB" id="A0A813HEH4"/>
<reference evidence="2" key="1">
    <citation type="submission" date="2021-02" db="EMBL/GenBank/DDBJ databases">
        <authorList>
            <person name="Dougan E. K."/>
            <person name="Rhodes N."/>
            <person name="Thang M."/>
            <person name="Chan C."/>
        </authorList>
    </citation>
    <scope>NUCLEOTIDE SEQUENCE</scope>
</reference>
<proteinExistence type="predicted"/>
<evidence type="ECO:0000313" key="2">
    <source>
        <dbReference type="EMBL" id="CAE8635927.1"/>
    </source>
</evidence>
<sequence length="112" mass="12405">MSSEGRVREKMDQKREYENGELSEKNLAPQQRRFDVAKTTAIENLVGSHAAKIKLDSSLDLAVSTLMLVLQSLCSWRLKARLMDVKSAIGQSGEYERADGPLIATPPLGDFP</sequence>